<keyword evidence="2" id="KW-1185">Reference proteome</keyword>
<dbReference type="AlphaFoldDB" id="A0A4V3GM71"/>
<protein>
    <submittedName>
        <fullName evidence="1">Uncharacterized protein</fullName>
    </submittedName>
</protein>
<reference evidence="1 2" key="1">
    <citation type="submission" date="2019-03" db="EMBL/GenBank/DDBJ databases">
        <title>Genomic Encyclopedia of Type Strains, Phase IV (KMG-IV): sequencing the most valuable type-strain genomes for metagenomic binning, comparative biology and taxonomic classification.</title>
        <authorList>
            <person name="Goeker M."/>
        </authorList>
    </citation>
    <scope>NUCLEOTIDE SEQUENCE [LARGE SCALE GENOMIC DNA]</scope>
    <source>
        <strain evidence="1 2">DSM 100059</strain>
    </source>
</reference>
<dbReference type="PROSITE" id="PS51257">
    <property type="entry name" value="PROKAR_LIPOPROTEIN"/>
    <property type="match status" value="1"/>
</dbReference>
<dbReference type="OrthoDB" id="9815928at2"/>
<gene>
    <name evidence="1" type="ORF">EDB95_3379</name>
</gene>
<proteinExistence type="predicted"/>
<evidence type="ECO:0000313" key="1">
    <source>
        <dbReference type="EMBL" id="TDX02323.1"/>
    </source>
</evidence>
<evidence type="ECO:0000313" key="2">
    <source>
        <dbReference type="Proteomes" id="UP000294498"/>
    </source>
</evidence>
<accession>A0A4V3GM71</accession>
<comment type="caution">
    <text evidence="1">The sequence shown here is derived from an EMBL/GenBank/DDBJ whole genome shotgun (WGS) entry which is preliminary data.</text>
</comment>
<organism evidence="1 2">
    <name type="scientific">Dinghuibacter silviterrae</name>
    <dbReference type="NCBI Taxonomy" id="1539049"/>
    <lineage>
        <taxon>Bacteria</taxon>
        <taxon>Pseudomonadati</taxon>
        <taxon>Bacteroidota</taxon>
        <taxon>Chitinophagia</taxon>
        <taxon>Chitinophagales</taxon>
        <taxon>Chitinophagaceae</taxon>
        <taxon>Dinghuibacter</taxon>
    </lineage>
</organism>
<name>A0A4V3GM71_9BACT</name>
<sequence>MKINLLCSGIVLLLLMTTGCKKDPVSSLSLKTGARAGSPGPLNQPSFLLPYETGRVVAYDQNDGKGLSCLLSYDDGTGVVELSQVTGGTINNLWSSQGVLLDNGGVYTLNQGGPPVTDYYNEIGGVHILPYDATGSGHPNWLLLYIPGESFAALLAPTATPGIWHQYWYSTSPGIGGYDLAGLTDKIIPFEIGGSGPKTGLICYRPGNGFCWVIQNQGTAQSPTWVGVVKGSSGIGGFDLKGTSDQIITFDTNPAAGNEGLVCFRPGYGYIWILNHNSNSTTFTAVYTTHSGFGDFTGTHQGDRIIAYDPGGSGLQDHLLCYSPGNPGLTVVNYYSTGGAIGSSFGYPMNANPYPGGGIGDHLISFQGNGPSWGLSTLIGYQNGTSLAQIYDLNGSNSYTRVY</sequence>
<dbReference type="RefSeq" id="WP_133994940.1">
    <property type="nucleotide sequence ID" value="NZ_SODV01000001.1"/>
</dbReference>
<dbReference type="Proteomes" id="UP000294498">
    <property type="component" value="Unassembled WGS sequence"/>
</dbReference>
<dbReference type="EMBL" id="SODV01000001">
    <property type="protein sequence ID" value="TDX02323.1"/>
    <property type="molecule type" value="Genomic_DNA"/>
</dbReference>